<feature type="signal peptide" evidence="2">
    <location>
        <begin position="1"/>
        <end position="15"/>
    </location>
</feature>
<dbReference type="InterPro" id="IPR052953">
    <property type="entry name" value="Ser-rich/MCO-related"/>
</dbReference>
<comment type="caution">
    <text evidence="3">The sequence shown here is derived from an EMBL/GenBank/DDBJ whole genome shotgun (WGS) entry which is preliminary data.</text>
</comment>
<evidence type="ECO:0008006" key="5">
    <source>
        <dbReference type="Google" id="ProtNLM"/>
    </source>
</evidence>
<dbReference type="PANTHER" id="PTHR34883:SF17">
    <property type="entry name" value="CUPREDOXIN"/>
    <property type="match status" value="1"/>
</dbReference>
<dbReference type="InterPro" id="IPR008972">
    <property type="entry name" value="Cupredoxin"/>
</dbReference>
<evidence type="ECO:0000313" key="3">
    <source>
        <dbReference type="EMBL" id="KAF2439703.1"/>
    </source>
</evidence>
<protein>
    <recommendedName>
        <fullName evidence="5">Extracellular serine-rich protein</fullName>
    </recommendedName>
</protein>
<feature type="compositionally biased region" description="Low complexity" evidence="1">
    <location>
        <begin position="198"/>
        <end position="214"/>
    </location>
</feature>
<sequence>MLFFCSIFLAVSVSALPADTMYGTSGLRANLKARQAQVIPVVVGGPQDTFNPNAVTAAVGDIIQFQFSNGNHTATQSTLEAPCTPLGGGINSGHIPFQDGQTTVGTFNMVVSTTDPIFMFCSTGPHCQEGQVMIVNPSNTQQLLDFVKAAQGTDKSVEGTAIAGGTTSQIELTNAAFVPAPAEAAGPDGGGAPPAAAPPVTNATEPAAENATGAKNGTAKEDGGKTETKEKRLPVLLAF</sequence>
<keyword evidence="4" id="KW-1185">Reference proteome</keyword>
<dbReference type="SUPFAM" id="SSF49503">
    <property type="entry name" value="Cupredoxins"/>
    <property type="match status" value="1"/>
</dbReference>
<dbReference type="EMBL" id="MU001508">
    <property type="protein sequence ID" value="KAF2439703.1"/>
    <property type="molecule type" value="Genomic_DNA"/>
</dbReference>
<dbReference type="PANTHER" id="PTHR34883">
    <property type="entry name" value="SERINE-RICH PROTEIN, PUTATIVE-RELATED-RELATED"/>
    <property type="match status" value="1"/>
</dbReference>
<accession>A0A9P4U809</accession>
<keyword evidence="2" id="KW-0732">Signal</keyword>
<organism evidence="3 4">
    <name type="scientific">Karstenula rhodostoma CBS 690.94</name>
    <dbReference type="NCBI Taxonomy" id="1392251"/>
    <lineage>
        <taxon>Eukaryota</taxon>
        <taxon>Fungi</taxon>
        <taxon>Dikarya</taxon>
        <taxon>Ascomycota</taxon>
        <taxon>Pezizomycotina</taxon>
        <taxon>Dothideomycetes</taxon>
        <taxon>Pleosporomycetidae</taxon>
        <taxon>Pleosporales</taxon>
        <taxon>Massarineae</taxon>
        <taxon>Didymosphaeriaceae</taxon>
        <taxon>Karstenula</taxon>
    </lineage>
</organism>
<dbReference type="AlphaFoldDB" id="A0A9P4U809"/>
<proteinExistence type="predicted"/>
<name>A0A9P4U809_9PLEO</name>
<dbReference type="OrthoDB" id="5421909at2759"/>
<gene>
    <name evidence="3" type="ORF">P171DRAFT_395593</name>
</gene>
<feature type="region of interest" description="Disordered" evidence="1">
    <location>
        <begin position="181"/>
        <end position="239"/>
    </location>
</feature>
<evidence type="ECO:0000256" key="1">
    <source>
        <dbReference type="SAM" id="MobiDB-lite"/>
    </source>
</evidence>
<feature type="compositionally biased region" description="Basic and acidic residues" evidence="1">
    <location>
        <begin position="218"/>
        <end position="233"/>
    </location>
</feature>
<dbReference type="Proteomes" id="UP000799764">
    <property type="component" value="Unassembled WGS sequence"/>
</dbReference>
<dbReference type="Gene3D" id="2.60.40.420">
    <property type="entry name" value="Cupredoxins - blue copper proteins"/>
    <property type="match status" value="1"/>
</dbReference>
<dbReference type="CDD" id="cd00920">
    <property type="entry name" value="Cupredoxin"/>
    <property type="match status" value="1"/>
</dbReference>
<feature type="chain" id="PRO_5040499127" description="Extracellular serine-rich protein" evidence="2">
    <location>
        <begin position="16"/>
        <end position="239"/>
    </location>
</feature>
<evidence type="ECO:0000256" key="2">
    <source>
        <dbReference type="SAM" id="SignalP"/>
    </source>
</evidence>
<reference evidence="3" key="1">
    <citation type="journal article" date="2020" name="Stud. Mycol.">
        <title>101 Dothideomycetes genomes: a test case for predicting lifestyles and emergence of pathogens.</title>
        <authorList>
            <person name="Haridas S."/>
            <person name="Albert R."/>
            <person name="Binder M."/>
            <person name="Bloem J."/>
            <person name="Labutti K."/>
            <person name="Salamov A."/>
            <person name="Andreopoulos B."/>
            <person name="Baker S."/>
            <person name="Barry K."/>
            <person name="Bills G."/>
            <person name="Bluhm B."/>
            <person name="Cannon C."/>
            <person name="Castanera R."/>
            <person name="Culley D."/>
            <person name="Daum C."/>
            <person name="Ezra D."/>
            <person name="Gonzalez J."/>
            <person name="Henrissat B."/>
            <person name="Kuo A."/>
            <person name="Liang C."/>
            <person name="Lipzen A."/>
            <person name="Lutzoni F."/>
            <person name="Magnuson J."/>
            <person name="Mondo S."/>
            <person name="Nolan M."/>
            <person name="Ohm R."/>
            <person name="Pangilinan J."/>
            <person name="Park H.-J."/>
            <person name="Ramirez L."/>
            <person name="Alfaro M."/>
            <person name="Sun H."/>
            <person name="Tritt A."/>
            <person name="Yoshinaga Y."/>
            <person name="Zwiers L.-H."/>
            <person name="Turgeon B."/>
            <person name="Goodwin S."/>
            <person name="Spatafora J."/>
            <person name="Crous P."/>
            <person name="Grigoriev I."/>
        </authorList>
    </citation>
    <scope>NUCLEOTIDE SEQUENCE</scope>
    <source>
        <strain evidence="3">CBS 690.94</strain>
    </source>
</reference>
<evidence type="ECO:0000313" key="4">
    <source>
        <dbReference type="Proteomes" id="UP000799764"/>
    </source>
</evidence>